<sequence length="113" mass="12286">MSPALLLEMLEGRMAAIGQALKRLASDGDAVAEVESIRTNLLDVLQLVERDPGIDAAADDLYECVRAFVQAGEGDPGIMERRKRLLGDAYSRLWHRLGMSHLQPDGGLPGSRT</sequence>
<proteinExistence type="predicted"/>
<protein>
    <submittedName>
        <fullName evidence="1">Uncharacterized protein</fullName>
    </submittedName>
</protein>
<dbReference type="HOGENOM" id="CLU_2130556_0_0_5"/>
<dbReference type="Proteomes" id="UP000008207">
    <property type="component" value="Chromosome"/>
</dbReference>
<reference evidence="1 2" key="1">
    <citation type="submission" date="2009-01" db="EMBL/GenBank/DDBJ databases">
        <title>Complete sequence of chromosome of Methylobacterium nodulans ORS 2060.</title>
        <authorList>
            <consortium name="US DOE Joint Genome Institute"/>
            <person name="Lucas S."/>
            <person name="Copeland A."/>
            <person name="Lapidus A."/>
            <person name="Glavina del Rio T."/>
            <person name="Dalin E."/>
            <person name="Tice H."/>
            <person name="Bruce D."/>
            <person name="Goodwin L."/>
            <person name="Pitluck S."/>
            <person name="Sims D."/>
            <person name="Brettin T."/>
            <person name="Detter J.C."/>
            <person name="Han C."/>
            <person name="Larimer F."/>
            <person name="Land M."/>
            <person name="Hauser L."/>
            <person name="Kyrpides N."/>
            <person name="Ivanova N."/>
            <person name="Marx C.J."/>
            <person name="Richardson P."/>
        </authorList>
    </citation>
    <scope>NUCLEOTIDE SEQUENCE [LARGE SCALE GENOMIC DNA]</scope>
    <source>
        <strain evidence="2">LMG 21967 / CNCM I-2342 / ORS 2060</strain>
    </source>
</reference>
<accession>B8IFJ6</accession>
<dbReference type="KEGG" id="mno:Mnod_2779"/>
<dbReference type="eggNOG" id="ENOG50311RD">
    <property type="taxonomic scope" value="Bacteria"/>
</dbReference>
<evidence type="ECO:0000313" key="1">
    <source>
        <dbReference type="EMBL" id="ACL57731.1"/>
    </source>
</evidence>
<evidence type="ECO:0000313" key="2">
    <source>
        <dbReference type="Proteomes" id="UP000008207"/>
    </source>
</evidence>
<dbReference type="EMBL" id="CP001349">
    <property type="protein sequence ID" value="ACL57731.1"/>
    <property type="molecule type" value="Genomic_DNA"/>
</dbReference>
<dbReference type="RefSeq" id="WP_015929407.1">
    <property type="nucleotide sequence ID" value="NC_011894.1"/>
</dbReference>
<gene>
    <name evidence="1" type="ordered locus">Mnod_2779</name>
</gene>
<organism evidence="1 2">
    <name type="scientific">Methylobacterium nodulans (strain LMG 21967 / CNCM I-2342 / ORS 2060)</name>
    <dbReference type="NCBI Taxonomy" id="460265"/>
    <lineage>
        <taxon>Bacteria</taxon>
        <taxon>Pseudomonadati</taxon>
        <taxon>Pseudomonadota</taxon>
        <taxon>Alphaproteobacteria</taxon>
        <taxon>Hyphomicrobiales</taxon>
        <taxon>Methylobacteriaceae</taxon>
        <taxon>Methylobacterium</taxon>
    </lineage>
</organism>
<keyword evidence="2" id="KW-1185">Reference proteome</keyword>
<dbReference type="AlphaFoldDB" id="B8IFJ6"/>
<dbReference type="OrthoDB" id="8007567at2"/>
<name>B8IFJ6_METNO</name>